<feature type="region of interest" description="Disordered" evidence="1">
    <location>
        <begin position="1"/>
        <end position="181"/>
    </location>
</feature>
<evidence type="ECO:0000313" key="2">
    <source>
        <dbReference type="EMBL" id="KAK4219304.1"/>
    </source>
</evidence>
<dbReference type="Proteomes" id="UP001301769">
    <property type="component" value="Unassembled WGS sequence"/>
</dbReference>
<dbReference type="AlphaFoldDB" id="A0AAN6YHB4"/>
<name>A0AAN6YHB4_9PEZI</name>
<reference evidence="2" key="1">
    <citation type="journal article" date="2023" name="Mol. Phylogenet. Evol.">
        <title>Genome-scale phylogeny and comparative genomics of the fungal order Sordariales.</title>
        <authorList>
            <person name="Hensen N."/>
            <person name="Bonometti L."/>
            <person name="Westerberg I."/>
            <person name="Brannstrom I.O."/>
            <person name="Guillou S."/>
            <person name="Cros-Aarteil S."/>
            <person name="Calhoun S."/>
            <person name="Haridas S."/>
            <person name="Kuo A."/>
            <person name="Mondo S."/>
            <person name="Pangilinan J."/>
            <person name="Riley R."/>
            <person name="LaButti K."/>
            <person name="Andreopoulos B."/>
            <person name="Lipzen A."/>
            <person name="Chen C."/>
            <person name="Yan M."/>
            <person name="Daum C."/>
            <person name="Ng V."/>
            <person name="Clum A."/>
            <person name="Steindorff A."/>
            <person name="Ohm R.A."/>
            <person name="Martin F."/>
            <person name="Silar P."/>
            <person name="Natvig D.O."/>
            <person name="Lalanne C."/>
            <person name="Gautier V."/>
            <person name="Ament-Velasquez S.L."/>
            <person name="Kruys A."/>
            <person name="Hutchinson M.I."/>
            <person name="Powell A.J."/>
            <person name="Barry K."/>
            <person name="Miller A.N."/>
            <person name="Grigoriev I.V."/>
            <person name="Debuchy R."/>
            <person name="Gladieux P."/>
            <person name="Hiltunen Thoren M."/>
            <person name="Johannesson H."/>
        </authorList>
    </citation>
    <scope>NUCLEOTIDE SEQUENCE</scope>
    <source>
        <strain evidence="2">PSN293</strain>
    </source>
</reference>
<accession>A0AAN6YHB4</accession>
<feature type="compositionally biased region" description="Basic and acidic residues" evidence="1">
    <location>
        <begin position="106"/>
        <end position="115"/>
    </location>
</feature>
<feature type="region of interest" description="Disordered" evidence="1">
    <location>
        <begin position="290"/>
        <end position="314"/>
    </location>
</feature>
<proteinExistence type="predicted"/>
<feature type="region of interest" description="Disordered" evidence="1">
    <location>
        <begin position="330"/>
        <end position="386"/>
    </location>
</feature>
<feature type="compositionally biased region" description="Basic and acidic residues" evidence="1">
    <location>
        <begin position="125"/>
        <end position="138"/>
    </location>
</feature>
<sequence>MADPPRGNKWGVFSGLKSSRSASNLSARSRVNRDLSDAPPIPPRPPHIFYANQSTDNLLPASTDRPSLQNRRRNRMARVMEDDTNRASEHRVSSGAGSSVSKISHPHWDKTHPADADELEASDGYVHRPEPRRARSDAEEIYTQSLRRRPSRRNFGENVSSSQYQPPGPATTVPKSRTTQFNPFANHPNPLAMHPPMAVGQPPMVSGSSTMPLRKLRGNLTPEAARSRPVNADEINEKIQKMLEATAKLKGNAPSPARKIPHSATTSVTMGKTSIFTKPKDMFKKMSRYLGSSSSKEASRKQEPVLQENSPVASIEMRLNEGVNLNRPKVQQMTGGQIKRKPLPGNGVSLRKVNSGEGRSVREPSVEEPRGRTARREDDEDPFFGTAYHSRAHSDFELRLRASSRASYAKPRFPSEDPFATEGILKADMNSPLDFSPDCASTPRAARARAVRPSSESPTKRRPRPSPLDTRQTTVGGPGWI</sequence>
<comment type="caution">
    <text evidence="2">The sequence shown here is derived from an EMBL/GenBank/DDBJ whole genome shotgun (WGS) entry which is preliminary data.</text>
</comment>
<evidence type="ECO:0000313" key="3">
    <source>
        <dbReference type="Proteomes" id="UP001301769"/>
    </source>
</evidence>
<feature type="compositionally biased region" description="Low complexity" evidence="1">
    <location>
        <begin position="18"/>
        <end position="29"/>
    </location>
</feature>
<organism evidence="2 3">
    <name type="scientific">Rhypophila decipiens</name>
    <dbReference type="NCBI Taxonomy" id="261697"/>
    <lineage>
        <taxon>Eukaryota</taxon>
        <taxon>Fungi</taxon>
        <taxon>Dikarya</taxon>
        <taxon>Ascomycota</taxon>
        <taxon>Pezizomycotina</taxon>
        <taxon>Sordariomycetes</taxon>
        <taxon>Sordariomycetidae</taxon>
        <taxon>Sordariales</taxon>
        <taxon>Naviculisporaceae</taxon>
        <taxon>Rhypophila</taxon>
    </lineage>
</organism>
<keyword evidence="3" id="KW-1185">Reference proteome</keyword>
<evidence type="ECO:0000256" key="1">
    <source>
        <dbReference type="SAM" id="MobiDB-lite"/>
    </source>
</evidence>
<dbReference type="EMBL" id="MU858049">
    <property type="protein sequence ID" value="KAK4219304.1"/>
    <property type="molecule type" value="Genomic_DNA"/>
</dbReference>
<feature type="compositionally biased region" description="Basic and acidic residues" evidence="1">
    <location>
        <begin position="78"/>
        <end position="92"/>
    </location>
</feature>
<protein>
    <submittedName>
        <fullName evidence="2">Uncharacterized protein</fullName>
    </submittedName>
</protein>
<reference evidence="2" key="2">
    <citation type="submission" date="2023-05" db="EMBL/GenBank/DDBJ databases">
        <authorList>
            <consortium name="Lawrence Berkeley National Laboratory"/>
            <person name="Steindorff A."/>
            <person name="Hensen N."/>
            <person name="Bonometti L."/>
            <person name="Westerberg I."/>
            <person name="Brannstrom I.O."/>
            <person name="Guillou S."/>
            <person name="Cros-Aarteil S."/>
            <person name="Calhoun S."/>
            <person name="Haridas S."/>
            <person name="Kuo A."/>
            <person name="Mondo S."/>
            <person name="Pangilinan J."/>
            <person name="Riley R."/>
            <person name="Labutti K."/>
            <person name="Andreopoulos B."/>
            <person name="Lipzen A."/>
            <person name="Chen C."/>
            <person name="Yanf M."/>
            <person name="Daum C."/>
            <person name="Ng V."/>
            <person name="Clum A."/>
            <person name="Ohm R."/>
            <person name="Martin F."/>
            <person name="Silar P."/>
            <person name="Natvig D."/>
            <person name="Lalanne C."/>
            <person name="Gautier V."/>
            <person name="Ament-Velasquez S.L."/>
            <person name="Kruys A."/>
            <person name="Hutchinson M.I."/>
            <person name="Powell A.J."/>
            <person name="Barry K."/>
            <person name="Miller A.N."/>
            <person name="Grigoriev I.V."/>
            <person name="Debuchy R."/>
            <person name="Gladieux P."/>
            <person name="Thoren M.H."/>
            <person name="Johannesson H."/>
        </authorList>
    </citation>
    <scope>NUCLEOTIDE SEQUENCE</scope>
    <source>
        <strain evidence="2">PSN293</strain>
    </source>
</reference>
<feature type="compositionally biased region" description="Basic and acidic residues" evidence="1">
    <location>
        <begin position="359"/>
        <end position="377"/>
    </location>
</feature>
<feature type="region of interest" description="Disordered" evidence="1">
    <location>
        <begin position="405"/>
        <end position="481"/>
    </location>
</feature>
<gene>
    <name evidence="2" type="ORF">QBC37DRAFT_395066</name>
</gene>